<evidence type="ECO:0000256" key="5">
    <source>
        <dbReference type="ARBA" id="ARBA00023266"/>
    </source>
</evidence>
<organism evidence="8 9">
    <name type="scientific">Gemella haemolysans M341</name>
    <dbReference type="NCBI Taxonomy" id="562981"/>
    <lineage>
        <taxon>Bacteria</taxon>
        <taxon>Bacillati</taxon>
        <taxon>Bacillota</taxon>
        <taxon>Bacilli</taxon>
        <taxon>Bacillales</taxon>
        <taxon>Gemellaceae</taxon>
        <taxon>Gemella</taxon>
    </lineage>
</organism>
<dbReference type="GO" id="GO:0004756">
    <property type="term" value="F:selenide, water dikinase activity"/>
    <property type="evidence" value="ECO:0007669"/>
    <property type="project" value="TreeGrafter"/>
</dbReference>
<name>A0AA87AMT9_9BACL</name>
<dbReference type="Gene3D" id="3.90.650.10">
    <property type="entry name" value="PurM-like C-terminal domain"/>
    <property type="match status" value="1"/>
</dbReference>
<evidence type="ECO:0000256" key="3">
    <source>
        <dbReference type="ARBA" id="ARBA00022777"/>
    </source>
</evidence>
<keyword evidence="3" id="KW-0418">Kinase</keyword>
<keyword evidence="4" id="KW-0067">ATP-binding</keyword>
<evidence type="ECO:0000259" key="6">
    <source>
        <dbReference type="Pfam" id="PF00586"/>
    </source>
</evidence>
<dbReference type="Proteomes" id="UP000004773">
    <property type="component" value="Unassembled WGS sequence"/>
</dbReference>
<dbReference type="GO" id="GO:0005524">
    <property type="term" value="F:ATP binding"/>
    <property type="evidence" value="ECO:0007669"/>
    <property type="project" value="UniProtKB-KW"/>
</dbReference>
<evidence type="ECO:0000256" key="4">
    <source>
        <dbReference type="ARBA" id="ARBA00022840"/>
    </source>
</evidence>
<dbReference type="InterPro" id="IPR004536">
    <property type="entry name" value="SPS/SelD"/>
</dbReference>
<proteinExistence type="predicted"/>
<evidence type="ECO:0000259" key="7">
    <source>
        <dbReference type="Pfam" id="PF02769"/>
    </source>
</evidence>
<dbReference type="CDD" id="cd02195">
    <property type="entry name" value="SelD"/>
    <property type="match status" value="1"/>
</dbReference>
<dbReference type="InterPro" id="IPR010918">
    <property type="entry name" value="PurM-like_C_dom"/>
</dbReference>
<gene>
    <name evidence="8" type="ORF">HMPREF0428_01233</name>
</gene>
<dbReference type="GO" id="GO:0005737">
    <property type="term" value="C:cytoplasm"/>
    <property type="evidence" value="ECO:0007669"/>
    <property type="project" value="TreeGrafter"/>
</dbReference>
<dbReference type="Pfam" id="PF00586">
    <property type="entry name" value="AIRS"/>
    <property type="match status" value="1"/>
</dbReference>
<dbReference type="InterPro" id="IPR036921">
    <property type="entry name" value="PurM-like_N_sf"/>
</dbReference>
<reference evidence="8 9" key="1">
    <citation type="submission" date="2011-03" db="EMBL/GenBank/DDBJ databases">
        <title>The Genome Sequence of Gemella haemolysans M341.</title>
        <authorList>
            <consortium name="The Broad Institute Genome Sequencing Platform"/>
            <consortium name="The Broad Institute Genome Sequencing Center for Infectious Disease"/>
            <person name="Earl A."/>
            <person name="Ward D."/>
            <person name="Feldgarden M."/>
            <person name="Gevers D."/>
            <person name="Sibley C.D."/>
            <person name="Field T.R."/>
            <person name="Grinwis M."/>
            <person name="Eshaghurshan C.S."/>
            <person name="Surette M.G."/>
            <person name="Young S.K."/>
            <person name="Zeng Q."/>
            <person name="Gargeya S."/>
            <person name="Fitzgerald M."/>
            <person name="Haas B."/>
            <person name="Abouelleil A."/>
            <person name="Alvarado L."/>
            <person name="Arachchi H.M."/>
            <person name="Berlin A."/>
            <person name="Brown A."/>
            <person name="Chapman S.B."/>
            <person name="Chen Z."/>
            <person name="Dunbar C."/>
            <person name="Freedman E."/>
            <person name="Gearin G."/>
            <person name="Gellesch M."/>
            <person name="Goldberg J."/>
            <person name="Griggs A."/>
            <person name="Gujja S."/>
            <person name="Heilman E.R."/>
            <person name="Heiman D."/>
            <person name="Howarth C."/>
            <person name="Larson L."/>
            <person name="Lui A."/>
            <person name="MacDonald P.J.P."/>
            <person name="Mehta T."/>
            <person name="Montmayeur A."/>
            <person name="Murphy C."/>
            <person name="Neiman D."/>
            <person name="Pearson M."/>
            <person name="Priest M."/>
            <person name="Roberts A."/>
            <person name="Saif S."/>
            <person name="Shea T."/>
            <person name="Shenoy N."/>
            <person name="Sisk P."/>
            <person name="Stolte C."/>
            <person name="Sykes S."/>
            <person name="White J."/>
            <person name="Yandava C."/>
            <person name="Wortman J."/>
            <person name="Nusbaum C."/>
            <person name="Birren B."/>
        </authorList>
    </citation>
    <scope>NUCLEOTIDE SEQUENCE [LARGE SCALE GENOMIC DNA]</scope>
    <source>
        <strain evidence="8 9">M341</strain>
    </source>
</reference>
<dbReference type="InterPro" id="IPR016188">
    <property type="entry name" value="PurM-like_N"/>
</dbReference>
<keyword evidence="2" id="KW-0547">Nucleotide-binding</keyword>
<keyword evidence="1" id="KW-0808">Transferase</keyword>
<dbReference type="SUPFAM" id="SSF55326">
    <property type="entry name" value="PurM N-terminal domain-like"/>
    <property type="match status" value="1"/>
</dbReference>
<dbReference type="SUPFAM" id="SSF56042">
    <property type="entry name" value="PurM C-terminal domain-like"/>
    <property type="match status" value="1"/>
</dbReference>
<dbReference type="Gene3D" id="3.30.1330.10">
    <property type="entry name" value="PurM-like, N-terminal domain"/>
    <property type="match status" value="1"/>
</dbReference>
<dbReference type="EMBL" id="ACRO01000020">
    <property type="protein sequence ID" value="EGF88118.1"/>
    <property type="molecule type" value="Genomic_DNA"/>
</dbReference>
<evidence type="ECO:0000313" key="8">
    <source>
        <dbReference type="EMBL" id="EGF88118.1"/>
    </source>
</evidence>
<evidence type="ECO:0000256" key="1">
    <source>
        <dbReference type="ARBA" id="ARBA00022679"/>
    </source>
</evidence>
<dbReference type="GO" id="GO:0016260">
    <property type="term" value="P:selenocysteine biosynthetic process"/>
    <property type="evidence" value="ECO:0007669"/>
    <property type="project" value="TreeGrafter"/>
</dbReference>
<feature type="domain" description="PurM-like C-terminal" evidence="7">
    <location>
        <begin position="96"/>
        <end position="272"/>
    </location>
</feature>
<dbReference type="AlphaFoldDB" id="A0AA87AMT9"/>
<dbReference type="NCBIfam" id="TIGR00476">
    <property type="entry name" value="selD"/>
    <property type="match status" value="1"/>
</dbReference>
<dbReference type="PIRSF" id="PIRSF036407">
    <property type="entry name" value="Selenphspht_syn"/>
    <property type="match status" value="1"/>
</dbReference>
<dbReference type="PANTHER" id="PTHR10256">
    <property type="entry name" value="SELENIDE, WATER DIKINASE"/>
    <property type="match status" value="1"/>
</dbReference>
<evidence type="ECO:0000256" key="2">
    <source>
        <dbReference type="ARBA" id="ARBA00022741"/>
    </source>
</evidence>
<comment type="caution">
    <text evidence="8">The sequence shown here is derived from an EMBL/GenBank/DDBJ whole genome shotgun (WGS) entry which is preliminary data.</text>
</comment>
<dbReference type="InterPro" id="IPR036676">
    <property type="entry name" value="PurM-like_C_sf"/>
</dbReference>
<dbReference type="PANTHER" id="PTHR10256:SF0">
    <property type="entry name" value="INACTIVE SELENIDE, WATER DIKINASE-LIKE PROTEIN-RELATED"/>
    <property type="match status" value="1"/>
</dbReference>
<protein>
    <submittedName>
        <fullName evidence="8">Selenide</fullName>
    </submittedName>
</protein>
<evidence type="ECO:0000313" key="9">
    <source>
        <dbReference type="Proteomes" id="UP000004773"/>
    </source>
</evidence>
<dbReference type="Pfam" id="PF02769">
    <property type="entry name" value="AIRS_C"/>
    <property type="match status" value="1"/>
</dbReference>
<feature type="domain" description="PurM-like N-terminal" evidence="6">
    <location>
        <begin position="3"/>
        <end position="84"/>
    </location>
</feature>
<accession>A0AA87AMT9</accession>
<keyword evidence="5" id="KW-0711">Selenium</keyword>
<sequence>MINDPYLYGQIAATNALSDVYAMGGEVISALNIVAFPENIDLEILHQILKGGAEKVHEAGGVLAGGHSIHDATPKYGLSVTGIVHPDKILQNNNCKVGDLLIVTKPLGVSIINTAHMVKECSEEAFAQSVKQMTTLNKYSAQMMKDFNVNSCTDITGFGFLGHLVEMLDGKHSAEVYSKDIPYIEEAYKCANEFVITAGGQLNRTFIEPNVEYQIKDFALEEIMYDPQTSGGLLISLPESEAYELLEKLNTLEIKSAIVGKVIEKQEKAVIIK</sequence>